<name>A0A1R3FX18_COCAP</name>
<dbReference type="InterPro" id="IPR033121">
    <property type="entry name" value="PEPTIDASE_A1"/>
</dbReference>
<dbReference type="InterPro" id="IPR001969">
    <property type="entry name" value="Aspartic_peptidase_AS"/>
</dbReference>
<dbReference type="GO" id="GO:0006508">
    <property type="term" value="P:proteolysis"/>
    <property type="evidence" value="ECO:0007669"/>
    <property type="project" value="UniProtKB-KW"/>
</dbReference>
<feature type="chain" id="PRO_5012774319" evidence="9">
    <location>
        <begin position="26"/>
        <end position="778"/>
    </location>
</feature>
<dbReference type="PANTHER" id="PTHR47967">
    <property type="entry name" value="OS07G0603500 PROTEIN-RELATED"/>
    <property type="match status" value="1"/>
</dbReference>
<organism evidence="11 12">
    <name type="scientific">Corchorus capsularis</name>
    <name type="common">Jute</name>
    <dbReference type="NCBI Taxonomy" id="210143"/>
    <lineage>
        <taxon>Eukaryota</taxon>
        <taxon>Viridiplantae</taxon>
        <taxon>Streptophyta</taxon>
        <taxon>Embryophyta</taxon>
        <taxon>Tracheophyta</taxon>
        <taxon>Spermatophyta</taxon>
        <taxon>Magnoliopsida</taxon>
        <taxon>eudicotyledons</taxon>
        <taxon>Gunneridae</taxon>
        <taxon>Pentapetalae</taxon>
        <taxon>rosids</taxon>
        <taxon>malvids</taxon>
        <taxon>Malvales</taxon>
        <taxon>Malvaceae</taxon>
        <taxon>Grewioideae</taxon>
        <taxon>Apeibeae</taxon>
        <taxon>Corchorus</taxon>
    </lineage>
</organism>
<comment type="subcellular location">
    <subcellularLocation>
        <location evidence="1">Secreted</location>
    </subcellularLocation>
</comment>
<feature type="signal peptide" evidence="9">
    <location>
        <begin position="1"/>
        <end position="25"/>
    </location>
</feature>
<dbReference type="Proteomes" id="UP000188268">
    <property type="component" value="Unassembled WGS sequence"/>
</dbReference>
<evidence type="ECO:0000256" key="9">
    <source>
        <dbReference type="SAM" id="SignalP"/>
    </source>
</evidence>
<dbReference type="GO" id="GO:0005576">
    <property type="term" value="C:extracellular region"/>
    <property type="evidence" value="ECO:0007669"/>
    <property type="project" value="UniProtKB-SubCell"/>
</dbReference>
<protein>
    <submittedName>
        <fullName evidence="11">Peptidase A1</fullName>
    </submittedName>
</protein>
<dbReference type="Gramene" id="OMO50296">
    <property type="protein sequence ID" value="OMO50296"/>
    <property type="gene ID" value="CCACVL1_30525"/>
</dbReference>
<dbReference type="Gene3D" id="2.40.70.10">
    <property type="entry name" value="Acid Proteases"/>
    <property type="match status" value="4"/>
</dbReference>
<comment type="similarity">
    <text evidence="2">Belongs to the peptidase A1 family.</text>
</comment>
<dbReference type="InterPro" id="IPR021109">
    <property type="entry name" value="Peptidase_aspartic_dom_sf"/>
</dbReference>
<keyword evidence="12" id="KW-1185">Reference proteome</keyword>
<dbReference type="Pfam" id="PF14543">
    <property type="entry name" value="TAXi_N"/>
    <property type="match status" value="2"/>
</dbReference>
<keyword evidence="5 9" id="KW-0732">Signal</keyword>
<feature type="domain" description="Peptidase A1" evidence="10">
    <location>
        <begin position="443"/>
        <end position="771"/>
    </location>
</feature>
<evidence type="ECO:0000256" key="3">
    <source>
        <dbReference type="ARBA" id="ARBA00022525"/>
    </source>
</evidence>
<keyword evidence="8" id="KW-0325">Glycoprotein</keyword>
<dbReference type="GO" id="GO:0004190">
    <property type="term" value="F:aspartic-type endopeptidase activity"/>
    <property type="evidence" value="ECO:0007669"/>
    <property type="project" value="UniProtKB-KW"/>
</dbReference>
<feature type="domain" description="Peptidase A1" evidence="10">
    <location>
        <begin position="91"/>
        <end position="425"/>
    </location>
</feature>
<dbReference type="FunFam" id="2.40.70.10:FF:000016">
    <property type="entry name" value="Probable aspartic protease At2g35615"/>
    <property type="match status" value="1"/>
</dbReference>
<keyword evidence="6" id="KW-0064">Aspartyl protease</keyword>
<sequence length="778" mass="82959">MANFLSLLSIAFATLCLTSHFLVEAQNGGFSVELIHRDSPKSPFYNPSESSYDRVAKALQRSFNRANRFSNPSSVSTKAINAEIIADAGEFMMNVSIGTPPFPIVGIADTGSDLIWTQCKPCTQCFKQDAPLFDPSESSTYKVLSCSTSQCESFQGTSCSSDNSCQYSTSYGDRSFSKGDLAADTITLPSTTGRPVAIPTTVIGCGHNNGGTFNDNTTGIIGLGGGDVSLITQLGNSIAGKFSYCLLPISDAGNSSIMNFGSDAVVSGPGVVTTPLIKSSPATFYFITLEAISVGSNRLEFSGSSFGSDGNMIIDSGTTLTLLPEDFYTEVESAVASEINATRVDGPPGLSLCYDVSTDFAVPNITVHFTDADVSLAPSNTFVLVSETVACFTFNANQDIAIYGNLAQTNFLVGYDTQEQTLSFKPTDCSNNQDLEAQNSGFSVELIHRDSPKSPFYNQLETTSQRTINALHRSIARANRFSRILISKNEAQSEIIPDETEYLLSISIGTPPFEILAIADTGDIAVDTITLGSTTDRPIAFPNSIIGCGHDNEGAFSKRGSGIIGLGNGNLSLISQMGSSIAGKFSYCLVPSLEAGRSKMNFGTNAINVQGPGVVSTPLITKTSDVFYHLTLEAISVDGDKLEFTGSSLGTTEGNIIIDSGTTLTILPQDFYSKLEALVASKIDAKRVDAPGIDILSLCYEAQPDFFVPNITMHFTNADVKLSPLNTFILASEDLSCFSFGTYLNFAIYGNLAQMNFLVGYDIENQVVSFKPTDCAKE</sequence>
<dbReference type="PANTHER" id="PTHR47967:SF66">
    <property type="entry name" value="ASPARTIC PROTEINASE CDR1-RELATED"/>
    <property type="match status" value="1"/>
</dbReference>
<evidence type="ECO:0000259" key="10">
    <source>
        <dbReference type="PROSITE" id="PS51767"/>
    </source>
</evidence>
<dbReference type="OMA" id="NQPGCAS"/>
<keyword evidence="4" id="KW-0645">Protease</keyword>
<dbReference type="InterPro" id="IPR032799">
    <property type="entry name" value="TAXi_C"/>
</dbReference>
<dbReference type="Pfam" id="PF14541">
    <property type="entry name" value="TAXi_C"/>
    <property type="match status" value="2"/>
</dbReference>
<evidence type="ECO:0000256" key="2">
    <source>
        <dbReference type="ARBA" id="ARBA00007447"/>
    </source>
</evidence>
<evidence type="ECO:0000256" key="6">
    <source>
        <dbReference type="ARBA" id="ARBA00022750"/>
    </source>
</evidence>
<evidence type="ECO:0000256" key="7">
    <source>
        <dbReference type="ARBA" id="ARBA00022801"/>
    </source>
</evidence>
<dbReference type="CDD" id="cd05476">
    <property type="entry name" value="pepsin_A_like_plant"/>
    <property type="match status" value="2"/>
</dbReference>
<dbReference type="FunFam" id="2.40.70.10:FF:000050">
    <property type="entry name" value="Aspartic proteinase CDR1"/>
    <property type="match status" value="2"/>
</dbReference>
<dbReference type="PROSITE" id="PS51767">
    <property type="entry name" value="PEPTIDASE_A1"/>
    <property type="match status" value="2"/>
</dbReference>
<dbReference type="InterPro" id="IPR034161">
    <property type="entry name" value="Pepsin-like_plant"/>
</dbReference>
<evidence type="ECO:0000313" key="12">
    <source>
        <dbReference type="Proteomes" id="UP000188268"/>
    </source>
</evidence>
<dbReference type="PROSITE" id="PS00141">
    <property type="entry name" value="ASP_PROTEASE"/>
    <property type="match status" value="2"/>
</dbReference>
<dbReference type="OrthoDB" id="2747330at2759"/>
<evidence type="ECO:0000256" key="4">
    <source>
        <dbReference type="ARBA" id="ARBA00022670"/>
    </source>
</evidence>
<dbReference type="InterPro" id="IPR032861">
    <property type="entry name" value="TAXi_N"/>
</dbReference>
<dbReference type="SUPFAM" id="SSF50630">
    <property type="entry name" value="Acid proteases"/>
    <property type="match status" value="2"/>
</dbReference>
<evidence type="ECO:0000256" key="8">
    <source>
        <dbReference type="ARBA" id="ARBA00023180"/>
    </source>
</evidence>
<gene>
    <name evidence="11" type="ORF">CCACVL1_30525</name>
</gene>
<evidence type="ECO:0000256" key="1">
    <source>
        <dbReference type="ARBA" id="ARBA00004613"/>
    </source>
</evidence>
<reference evidence="11 12" key="1">
    <citation type="submission" date="2013-09" db="EMBL/GenBank/DDBJ databases">
        <title>Corchorus capsularis genome sequencing.</title>
        <authorList>
            <person name="Alam M."/>
            <person name="Haque M.S."/>
            <person name="Islam M.S."/>
            <person name="Emdad E.M."/>
            <person name="Islam M.M."/>
            <person name="Ahmed B."/>
            <person name="Halim A."/>
            <person name="Hossen Q.M.M."/>
            <person name="Hossain M.Z."/>
            <person name="Ahmed R."/>
            <person name="Khan M.M."/>
            <person name="Islam R."/>
            <person name="Rashid M.M."/>
            <person name="Khan S.A."/>
            <person name="Rahman M.S."/>
            <person name="Alam M."/>
        </authorList>
    </citation>
    <scope>NUCLEOTIDE SEQUENCE [LARGE SCALE GENOMIC DNA]</scope>
    <source>
        <strain evidence="12">cv. CVL-1</strain>
        <tissue evidence="11">Whole seedling</tissue>
    </source>
</reference>
<evidence type="ECO:0000256" key="5">
    <source>
        <dbReference type="ARBA" id="ARBA00022729"/>
    </source>
</evidence>
<dbReference type="STRING" id="210143.A0A1R3FX18"/>
<keyword evidence="3" id="KW-0964">Secreted</keyword>
<accession>A0A1R3FX18</accession>
<dbReference type="EMBL" id="AWWV01016204">
    <property type="protein sequence ID" value="OMO50296.1"/>
    <property type="molecule type" value="Genomic_DNA"/>
</dbReference>
<comment type="caution">
    <text evidence="11">The sequence shown here is derived from an EMBL/GenBank/DDBJ whole genome shotgun (WGS) entry which is preliminary data.</text>
</comment>
<dbReference type="InterPro" id="IPR051708">
    <property type="entry name" value="Plant_Aspart_Prot_A1"/>
</dbReference>
<evidence type="ECO:0000313" key="11">
    <source>
        <dbReference type="EMBL" id="OMO50296.1"/>
    </source>
</evidence>
<keyword evidence="7" id="KW-0378">Hydrolase</keyword>
<dbReference type="AlphaFoldDB" id="A0A1R3FX18"/>
<proteinExistence type="inferred from homology"/>